<evidence type="ECO:0000256" key="1">
    <source>
        <dbReference type="SAM" id="MobiDB-lite"/>
    </source>
</evidence>
<reference evidence="2 3" key="1">
    <citation type="journal article" date="2023" name="bioRxiv">
        <title>Conserved and derived expression patterns and positive selection on dental genes reveal complex evolutionary context of ever-growing rodent molars.</title>
        <authorList>
            <person name="Calamari Z.T."/>
            <person name="Song A."/>
            <person name="Cohen E."/>
            <person name="Akter M."/>
            <person name="Roy R.D."/>
            <person name="Hallikas O."/>
            <person name="Christensen M.M."/>
            <person name="Li P."/>
            <person name="Marangoni P."/>
            <person name="Jernvall J."/>
            <person name="Klein O.D."/>
        </authorList>
    </citation>
    <scope>NUCLEOTIDE SEQUENCE [LARGE SCALE GENOMIC DNA]</scope>
    <source>
        <strain evidence="2">V071</strain>
    </source>
</reference>
<sequence>MNCVPDPGYQWCCSLLLIAEGSGPILQISPGPQEGLTLHPSRPPFHRSALASDTAAPEMLIPKNQIAIYELPFKDGMIAVESVFSPIHEHCPGHNCTAAQMDNCIAAQLHSYTTAQLHNCTAAQLHSYTTAQLHNCTATQLHSYTTAQLHNCTATQLHSCTLHSYTTAQLHNCTATQLHSYTTAQLHNCTAAQLHSYTTAQLHNCTAAQLHSCTTAQLHNCAATQLHSCCGRCVLHIDRQELLRPLSVEDPVSPRPSLLELKQQQEEMRSPQASPVFASGSDANVNPIPEPDKDPTLALIVAPLGDNHMSPANVVERPATSISQTRVSGKAPLAYHPSLSFKRPPHDNPGKPGSLKCKADGKGGVCKRK</sequence>
<dbReference type="AlphaFoldDB" id="A0AAW0JA43"/>
<proteinExistence type="predicted"/>
<evidence type="ECO:0000313" key="2">
    <source>
        <dbReference type="EMBL" id="KAK7823669.1"/>
    </source>
</evidence>
<protein>
    <submittedName>
        <fullName evidence="2">Uncharacterized protein</fullName>
    </submittedName>
</protein>
<feature type="region of interest" description="Disordered" evidence="1">
    <location>
        <begin position="318"/>
        <end position="369"/>
    </location>
</feature>
<gene>
    <name evidence="2" type="ORF">U0070_003321</name>
</gene>
<evidence type="ECO:0000313" key="3">
    <source>
        <dbReference type="Proteomes" id="UP001488838"/>
    </source>
</evidence>
<name>A0AAW0JA43_MYOGA</name>
<comment type="caution">
    <text evidence="2">The sequence shown here is derived from an EMBL/GenBank/DDBJ whole genome shotgun (WGS) entry which is preliminary data.</text>
</comment>
<organism evidence="2 3">
    <name type="scientific">Myodes glareolus</name>
    <name type="common">Bank vole</name>
    <name type="synonym">Clethrionomys glareolus</name>
    <dbReference type="NCBI Taxonomy" id="447135"/>
    <lineage>
        <taxon>Eukaryota</taxon>
        <taxon>Metazoa</taxon>
        <taxon>Chordata</taxon>
        <taxon>Craniata</taxon>
        <taxon>Vertebrata</taxon>
        <taxon>Euteleostomi</taxon>
        <taxon>Mammalia</taxon>
        <taxon>Eutheria</taxon>
        <taxon>Euarchontoglires</taxon>
        <taxon>Glires</taxon>
        <taxon>Rodentia</taxon>
        <taxon>Myomorpha</taxon>
        <taxon>Muroidea</taxon>
        <taxon>Cricetidae</taxon>
        <taxon>Arvicolinae</taxon>
        <taxon>Myodes</taxon>
    </lineage>
</organism>
<dbReference type="Proteomes" id="UP001488838">
    <property type="component" value="Unassembled WGS sequence"/>
</dbReference>
<dbReference type="EMBL" id="JBBHLL010000050">
    <property type="protein sequence ID" value="KAK7823669.1"/>
    <property type="molecule type" value="Genomic_DNA"/>
</dbReference>
<accession>A0AAW0JA43</accession>
<keyword evidence="3" id="KW-1185">Reference proteome</keyword>
<feature type="region of interest" description="Disordered" evidence="1">
    <location>
        <begin position="264"/>
        <end position="292"/>
    </location>
</feature>